<comment type="caution">
    <text evidence="12">The sequence shown here is derived from an EMBL/GenBank/DDBJ whole genome shotgun (WGS) entry which is preliminary data.</text>
</comment>
<dbReference type="AlphaFoldDB" id="A0A9P1DGR8"/>
<dbReference type="PANTHER" id="PTHR43427:SF6">
    <property type="entry name" value="CHLORIDE CHANNEL PROTEIN CLC-E"/>
    <property type="match status" value="1"/>
</dbReference>
<dbReference type="GO" id="GO:0034707">
    <property type="term" value="C:chloride channel complex"/>
    <property type="evidence" value="ECO:0007669"/>
    <property type="project" value="UniProtKB-KW"/>
</dbReference>
<evidence type="ECO:0000256" key="10">
    <source>
        <dbReference type="SAM" id="MobiDB-lite"/>
    </source>
</evidence>
<name>A0A9P1DGR8_9DINO</name>
<evidence type="ECO:0000256" key="4">
    <source>
        <dbReference type="ARBA" id="ARBA00022989"/>
    </source>
</evidence>
<evidence type="ECO:0000256" key="9">
    <source>
        <dbReference type="ARBA" id="ARBA00023303"/>
    </source>
</evidence>
<reference evidence="13" key="2">
    <citation type="submission" date="2024-04" db="EMBL/GenBank/DDBJ databases">
        <authorList>
            <person name="Chen Y."/>
            <person name="Shah S."/>
            <person name="Dougan E. K."/>
            <person name="Thang M."/>
            <person name="Chan C."/>
        </authorList>
    </citation>
    <scope>NUCLEOTIDE SEQUENCE [LARGE SCALE GENOMIC DNA]</scope>
</reference>
<feature type="transmembrane region" description="Helical" evidence="11">
    <location>
        <begin position="533"/>
        <end position="555"/>
    </location>
</feature>
<feature type="transmembrane region" description="Helical" evidence="11">
    <location>
        <begin position="445"/>
        <end position="463"/>
    </location>
</feature>
<evidence type="ECO:0000256" key="3">
    <source>
        <dbReference type="ARBA" id="ARBA00022692"/>
    </source>
</evidence>
<dbReference type="InterPro" id="IPR050368">
    <property type="entry name" value="ClC-type_chloride_channel"/>
</dbReference>
<feature type="compositionally biased region" description="Low complexity" evidence="10">
    <location>
        <begin position="639"/>
        <end position="652"/>
    </location>
</feature>
<feature type="transmembrane region" description="Helical" evidence="11">
    <location>
        <begin position="504"/>
        <end position="526"/>
    </location>
</feature>
<evidence type="ECO:0000313" key="14">
    <source>
        <dbReference type="EMBL" id="CAL4797217.1"/>
    </source>
</evidence>
<feature type="region of interest" description="Disordered" evidence="10">
    <location>
        <begin position="628"/>
        <end position="772"/>
    </location>
</feature>
<keyword evidence="9" id="KW-0407">Ion channel</keyword>
<protein>
    <submittedName>
        <fullName evidence="14">AP-1 complex subunit gamma-1</fullName>
    </submittedName>
</protein>
<dbReference type="Gene3D" id="1.10.3080.10">
    <property type="entry name" value="Clc chloride channel"/>
    <property type="match status" value="1"/>
</dbReference>
<feature type="transmembrane region" description="Helical" evidence="11">
    <location>
        <begin position="272"/>
        <end position="297"/>
    </location>
</feature>
<feature type="compositionally biased region" description="Pro residues" evidence="10">
    <location>
        <begin position="1"/>
        <end position="17"/>
    </location>
</feature>
<feature type="transmembrane region" description="Helical" evidence="11">
    <location>
        <begin position="173"/>
        <end position="190"/>
    </location>
</feature>
<comment type="subcellular location">
    <subcellularLocation>
        <location evidence="1">Membrane</location>
        <topology evidence="1">Multi-pass membrane protein</topology>
    </subcellularLocation>
</comment>
<feature type="transmembrane region" description="Helical" evidence="11">
    <location>
        <begin position="108"/>
        <end position="128"/>
    </location>
</feature>
<dbReference type="SUPFAM" id="SSF81340">
    <property type="entry name" value="Clc chloride channel"/>
    <property type="match status" value="1"/>
</dbReference>
<keyword evidence="15" id="KW-1185">Reference proteome</keyword>
<dbReference type="EMBL" id="CAMXCT010004668">
    <property type="protein sequence ID" value="CAI4009905.1"/>
    <property type="molecule type" value="Genomic_DNA"/>
</dbReference>
<dbReference type="InterPro" id="IPR001807">
    <property type="entry name" value="ClC"/>
</dbReference>
<organism evidence="12">
    <name type="scientific">Cladocopium goreaui</name>
    <dbReference type="NCBI Taxonomy" id="2562237"/>
    <lineage>
        <taxon>Eukaryota</taxon>
        <taxon>Sar</taxon>
        <taxon>Alveolata</taxon>
        <taxon>Dinophyceae</taxon>
        <taxon>Suessiales</taxon>
        <taxon>Symbiodiniaceae</taxon>
        <taxon>Cladocopium</taxon>
    </lineage>
</organism>
<keyword evidence="5" id="KW-0406">Ion transport</keyword>
<evidence type="ECO:0000256" key="8">
    <source>
        <dbReference type="ARBA" id="ARBA00023214"/>
    </source>
</evidence>
<gene>
    <name evidence="12" type="ORF">C1SCF055_LOCUS35230</name>
</gene>
<evidence type="ECO:0000256" key="1">
    <source>
        <dbReference type="ARBA" id="ARBA00004141"/>
    </source>
</evidence>
<dbReference type="Proteomes" id="UP001152797">
    <property type="component" value="Unassembled WGS sequence"/>
</dbReference>
<keyword evidence="7" id="KW-0869">Chloride channel</keyword>
<feature type="transmembrane region" description="Helical" evidence="11">
    <location>
        <begin position="399"/>
        <end position="417"/>
    </location>
</feature>
<keyword evidence="2" id="KW-0813">Transport</keyword>
<evidence type="ECO:0000256" key="2">
    <source>
        <dbReference type="ARBA" id="ARBA00022448"/>
    </source>
</evidence>
<evidence type="ECO:0000313" key="15">
    <source>
        <dbReference type="Proteomes" id="UP001152797"/>
    </source>
</evidence>
<feature type="transmembrane region" description="Helical" evidence="11">
    <location>
        <begin position="309"/>
        <end position="330"/>
    </location>
</feature>
<reference evidence="12" key="1">
    <citation type="submission" date="2022-10" db="EMBL/GenBank/DDBJ databases">
        <authorList>
            <person name="Chen Y."/>
            <person name="Dougan E. K."/>
            <person name="Chan C."/>
            <person name="Rhodes N."/>
            <person name="Thang M."/>
        </authorList>
    </citation>
    <scope>NUCLEOTIDE SEQUENCE</scope>
</reference>
<dbReference type="EMBL" id="CAMXCT020004668">
    <property type="protein sequence ID" value="CAL1163280.1"/>
    <property type="molecule type" value="Genomic_DNA"/>
</dbReference>
<feature type="transmembrane region" description="Helical" evidence="11">
    <location>
        <begin position="361"/>
        <end position="387"/>
    </location>
</feature>
<accession>A0A9P1DGR8</accession>
<keyword evidence="8" id="KW-0868">Chloride</keyword>
<evidence type="ECO:0000256" key="5">
    <source>
        <dbReference type="ARBA" id="ARBA00023065"/>
    </source>
</evidence>
<evidence type="ECO:0000313" key="13">
    <source>
        <dbReference type="EMBL" id="CAL1163280.1"/>
    </source>
</evidence>
<dbReference type="CDD" id="cd00400">
    <property type="entry name" value="Voltage_gated_ClC"/>
    <property type="match status" value="1"/>
</dbReference>
<keyword evidence="4 11" id="KW-1133">Transmembrane helix</keyword>
<feature type="compositionally biased region" description="Basic and acidic residues" evidence="10">
    <location>
        <begin position="691"/>
        <end position="705"/>
    </location>
</feature>
<dbReference type="PANTHER" id="PTHR43427">
    <property type="entry name" value="CHLORIDE CHANNEL PROTEIN CLC-E"/>
    <property type="match status" value="1"/>
</dbReference>
<feature type="transmembrane region" description="Helical" evidence="11">
    <location>
        <begin position="210"/>
        <end position="236"/>
    </location>
</feature>
<keyword evidence="6 11" id="KW-0472">Membrane</keyword>
<keyword evidence="3 11" id="KW-0812">Transmembrane</keyword>
<sequence length="772" mass="83009">MAKPTEPPGDVAPPEPPRSSRVSKREGSPRRFFASSDKELDEISEGDVNVTHLKSDEKEVNVVESYFPGTTDMNLEKRRTMMSERSDRFSYLSVQRSEISRPEYKQNALPPLLVVFACFVAAFLGLVVAGLHDMITYVGCPLGINGCNSFSGKGYEKKGYLLLKALDDVPPDVIFIVMAFVCLLLIGIIADTVRENYAKQILGGGTVQSLLAVAAGVPIPFKCALLRVFVTALYFLGGGTQGGDGPTIQVCTSLACMIGWTCGIRAPRTQSLLASLGFCCGFAASFNAPLSGILFAIEELSHVSSRLTTRVICVILIGSIVSTAVMRGFLSNKTLFKATHSTDLESMVAGGSVHELLGQNMWMLISVCIGFISALVGFVFSRVFHYVHKFMNWIPLPRWLLFGIVGGLVACIGSAVYHATGLRGVWGIGVNSLKLALEQDFQGHAGYLLIFALGKLAAFALSVSLRFPGDTLEPVLIAGAFLGGAIGKHLPIDVVGESNSPCVIFGMVGLFASCFRFPLTPVVIVLELTGTRTYNIILPVALSSFTALSVSNHLFPPILEQILHQDDIDLEAVAELAEIAEEEEELMTQFQMQRNTSVQSLNMSEASGISVASKGPLGGLVNRLEDSMMDVSSRRRRMSLMSKLSMTSSRSGRNGGRGIRRLSMNSRMSLASRPSATGTGSRSPTTPTHPESPKAKKRPQQDSPEHSGAAVGTPVSAVSPSRWSVQTALGPLDEPESGDEIPQDRPGIARENEEIEEVEAETAAVCCDAFPM</sequence>
<feature type="compositionally biased region" description="Polar residues" evidence="10">
    <location>
        <begin position="716"/>
        <end position="727"/>
    </location>
</feature>
<dbReference type="Pfam" id="PF00654">
    <property type="entry name" value="Voltage_CLC"/>
    <property type="match status" value="1"/>
</dbReference>
<feature type="compositionally biased region" description="Low complexity" evidence="10">
    <location>
        <begin position="674"/>
        <end position="688"/>
    </location>
</feature>
<proteinExistence type="predicted"/>
<dbReference type="PRINTS" id="PR00762">
    <property type="entry name" value="CLCHANNEL"/>
</dbReference>
<evidence type="ECO:0000256" key="6">
    <source>
        <dbReference type="ARBA" id="ARBA00023136"/>
    </source>
</evidence>
<dbReference type="GO" id="GO:0005254">
    <property type="term" value="F:chloride channel activity"/>
    <property type="evidence" value="ECO:0007669"/>
    <property type="project" value="UniProtKB-KW"/>
</dbReference>
<evidence type="ECO:0000256" key="11">
    <source>
        <dbReference type="SAM" id="Phobius"/>
    </source>
</evidence>
<dbReference type="InterPro" id="IPR014743">
    <property type="entry name" value="Cl-channel_core"/>
</dbReference>
<evidence type="ECO:0000256" key="7">
    <source>
        <dbReference type="ARBA" id="ARBA00023173"/>
    </source>
</evidence>
<feature type="transmembrane region" description="Helical" evidence="11">
    <location>
        <begin position="248"/>
        <end position="266"/>
    </location>
</feature>
<feature type="region of interest" description="Disordered" evidence="10">
    <location>
        <begin position="1"/>
        <end position="36"/>
    </location>
</feature>
<evidence type="ECO:0000313" key="12">
    <source>
        <dbReference type="EMBL" id="CAI4009905.1"/>
    </source>
</evidence>
<dbReference type="EMBL" id="CAMXCT030004668">
    <property type="protein sequence ID" value="CAL4797217.1"/>
    <property type="molecule type" value="Genomic_DNA"/>
</dbReference>
<dbReference type="OrthoDB" id="446177at2759"/>